<evidence type="ECO:0000256" key="7">
    <source>
        <dbReference type="SAM" id="SignalP"/>
    </source>
</evidence>
<feature type="compositionally biased region" description="Basic residues" evidence="6">
    <location>
        <begin position="155"/>
        <end position="165"/>
    </location>
</feature>
<evidence type="ECO:0000259" key="8">
    <source>
        <dbReference type="PROSITE" id="PS50059"/>
    </source>
</evidence>
<evidence type="ECO:0000313" key="10">
    <source>
        <dbReference type="Proteomes" id="UP001281761"/>
    </source>
</evidence>
<protein>
    <recommendedName>
        <fullName evidence="2 5">peptidylprolyl isomerase</fullName>
        <ecNumber evidence="2 5">5.2.1.8</ecNumber>
    </recommendedName>
</protein>
<evidence type="ECO:0000256" key="6">
    <source>
        <dbReference type="SAM" id="MobiDB-lite"/>
    </source>
</evidence>
<comment type="catalytic activity">
    <reaction evidence="1 5">
        <text>[protein]-peptidylproline (omega=180) = [protein]-peptidylproline (omega=0)</text>
        <dbReference type="Rhea" id="RHEA:16237"/>
        <dbReference type="Rhea" id="RHEA-COMP:10747"/>
        <dbReference type="Rhea" id="RHEA-COMP:10748"/>
        <dbReference type="ChEBI" id="CHEBI:83833"/>
        <dbReference type="ChEBI" id="CHEBI:83834"/>
        <dbReference type="EC" id="5.2.1.8"/>
    </reaction>
</comment>
<organism evidence="9 10">
    <name type="scientific">Blattamonas nauphoetae</name>
    <dbReference type="NCBI Taxonomy" id="2049346"/>
    <lineage>
        <taxon>Eukaryota</taxon>
        <taxon>Metamonada</taxon>
        <taxon>Preaxostyla</taxon>
        <taxon>Oxymonadida</taxon>
        <taxon>Blattamonas</taxon>
    </lineage>
</organism>
<evidence type="ECO:0000256" key="5">
    <source>
        <dbReference type="PROSITE-ProRule" id="PRU00277"/>
    </source>
</evidence>
<dbReference type="GO" id="GO:0003755">
    <property type="term" value="F:peptidyl-prolyl cis-trans isomerase activity"/>
    <property type="evidence" value="ECO:0007669"/>
    <property type="project" value="UniProtKB-EC"/>
</dbReference>
<evidence type="ECO:0000256" key="4">
    <source>
        <dbReference type="ARBA" id="ARBA00023235"/>
    </source>
</evidence>
<proteinExistence type="predicted"/>
<dbReference type="InterPro" id="IPR046357">
    <property type="entry name" value="PPIase_dom_sf"/>
</dbReference>
<accession>A0ABQ9YCL0</accession>
<dbReference type="PANTHER" id="PTHR45779">
    <property type="entry name" value="PEPTIDYLPROLYL ISOMERASE"/>
    <property type="match status" value="1"/>
</dbReference>
<evidence type="ECO:0000256" key="1">
    <source>
        <dbReference type="ARBA" id="ARBA00000971"/>
    </source>
</evidence>
<name>A0ABQ9YCL0_9EUKA</name>
<feature type="signal peptide" evidence="7">
    <location>
        <begin position="1"/>
        <end position="16"/>
    </location>
</feature>
<keyword evidence="10" id="KW-1185">Reference proteome</keyword>
<keyword evidence="3 5" id="KW-0697">Rotamase</keyword>
<evidence type="ECO:0000256" key="3">
    <source>
        <dbReference type="ARBA" id="ARBA00023110"/>
    </source>
</evidence>
<feature type="region of interest" description="Disordered" evidence="6">
    <location>
        <begin position="144"/>
        <end position="197"/>
    </location>
</feature>
<dbReference type="EC" id="5.2.1.8" evidence="2 5"/>
<sequence length="197" mass="22488">MFFLFSVLSFSIFGDEEETKKEKAFPPEQPLTELGIETIHKPDYCELKTKTGDLLTMHYRGRLMETDDEFDSSYERDQPFQFRLGQGMVIKGWDEGLQSMCIGEKRRLYIPASLGYGKRGVPPSIPANSDLVFDVELVTFSDVPQRPRKSAAERVKRKKKAAKAKRMQEEMKGDQQPDGSYVVNYASGPDKDDDDDL</sequence>
<dbReference type="Gene3D" id="3.10.50.40">
    <property type="match status" value="1"/>
</dbReference>
<feature type="compositionally biased region" description="Basic and acidic residues" evidence="6">
    <location>
        <begin position="166"/>
        <end position="175"/>
    </location>
</feature>
<dbReference type="Pfam" id="PF00254">
    <property type="entry name" value="FKBP_C"/>
    <property type="match status" value="1"/>
</dbReference>
<keyword evidence="4 5" id="KW-0413">Isomerase</keyword>
<dbReference type="Proteomes" id="UP001281761">
    <property type="component" value="Unassembled WGS sequence"/>
</dbReference>
<reference evidence="9 10" key="1">
    <citation type="journal article" date="2022" name="bioRxiv">
        <title>Genomics of Preaxostyla Flagellates Illuminates Evolutionary Transitions and the Path Towards Mitochondrial Loss.</title>
        <authorList>
            <person name="Novak L.V.F."/>
            <person name="Treitli S.C."/>
            <person name="Pyrih J."/>
            <person name="Halakuc P."/>
            <person name="Pipaliya S.V."/>
            <person name="Vacek V."/>
            <person name="Brzon O."/>
            <person name="Soukal P."/>
            <person name="Eme L."/>
            <person name="Dacks J.B."/>
            <person name="Karnkowska A."/>
            <person name="Elias M."/>
            <person name="Hampl V."/>
        </authorList>
    </citation>
    <scope>NUCLEOTIDE SEQUENCE [LARGE SCALE GENOMIC DNA]</scope>
    <source>
        <strain evidence="9">NAU3</strain>
        <tissue evidence="9">Gut</tissue>
    </source>
</reference>
<keyword evidence="7" id="KW-0732">Signal</keyword>
<feature type="chain" id="PRO_5046501884" description="peptidylprolyl isomerase" evidence="7">
    <location>
        <begin position="17"/>
        <end position="197"/>
    </location>
</feature>
<dbReference type="PROSITE" id="PS50059">
    <property type="entry name" value="FKBP_PPIASE"/>
    <property type="match status" value="1"/>
</dbReference>
<dbReference type="SUPFAM" id="SSF54534">
    <property type="entry name" value="FKBP-like"/>
    <property type="match status" value="1"/>
</dbReference>
<feature type="domain" description="PPIase FKBP-type" evidence="8">
    <location>
        <begin position="52"/>
        <end position="141"/>
    </location>
</feature>
<gene>
    <name evidence="9" type="ORF">BLNAU_3522</name>
</gene>
<dbReference type="InterPro" id="IPR044609">
    <property type="entry name" value="FKBP2/11"/>
</dbReference>
<dbReference type="PANTHER" id="PTHR45779:SF7">
    <property type="entry name" value="PEPTIDYLPROLYL ISOMERASE"/>
    <property type="match status" value="1"/>
</dbReference>
<comment type="caution">
    <text evidence="9">The sequence shown here is derived from an EMBL/GenBank/DDBJ whole genome shotgun (WGS) entry which is preliminary data.</text>
</comment>
<evidence type="ECO:0000256" key="2">
    <source>
        <dbReference type="ARBA" id="ARBA00013194"/>
    </source>
</evidence>
<evidence type="ECO:0000313" key="9">
    <source>
        <dbReference type="EMBL" id="KAK2961401.1"/>
    </source>
</evidence>
<dbReference type="EMBL" id="JARBJD010000016">
    <property type="protein sequence ID" value="KAK2961401.1"/>
    <property type="molecule type" value="Genomic_DNA"/>
</dbReference>
<dbReference type="InterPro" id="IPR001179">
    <property type="entry name" value="PPIase_FKBP_dom"/>
</dbReference>